<name>A0A4D4MBL0_STRAX</name>
<feature type="compositionally biased region" description="Polar residues" evidence="1">
    <location>
        <begin position="56"/>
        <end position="66"/>
    </location>
</feature>
<evidence type="ECO:0000313" key="2">
    <source>
        <dbReference type="EMBL" id="GDY69263.1"/>
    </source>
</evidence>
<dbReference type="Proteomes" id="UP000302139">
    <property type="component" value="Unassembled WGS sequence"/>
</dbReference>
<feature type="compositionally biased region" description="Low complexity" evidence="1">
    <location>
        <begin position="22"/>
        <end position="55"/>
    </location>
</feature>
<evidence type="ECO:0000256" key="1">
    <source>
        <dbReference type="SAM" id="MobiDB-lite"/>
    </source>
</evidence>
<dbReference type="AlphaFoldDB" id="A0A4D4MBL0"/>
<feature type="region of interest" description="Disordered" evidence="1">
    <location>
        <begin position="84"/>
        <end position="118"/>
    </location>
</feature>
<feature type="region of interest" description="Disordered" evidence="1">
    <location>
        <begin position="1"/>
        <end position="71"/>
    </location>
</feature>
<sequence>MSRALDTAGTLAPEHPAVLPGAARAASPPASAAPCSSRTPTRTTTPTSRSRSSSTKQGSTPTNCPTARTELPTLFRKLARDDDIDNGRFAHHPFQETTEIQTQRITELPAPTSDQLIS</sequence>
<accession>A0A4D4MBL0</accession>
<protein>
    <submittedName>
        <fullName evidence="2">Uncharacterized protein</fullName>
    </submittedName>
</protein>
<comment type="caution">
    <text evidence="2">The sequence shown here is derived from an EMBL/GenBank/DDBJ whole genome shotgun (WGS) entry which is preliminary data.</text>
</comment>
<evidence type="ECO:0000313" key="3">
    <source>
        <dbReference type="Proteomes" id="UP000302139"/>
    </source>
</evidence>
<proteinExistence type="predicted"/>
<gene>
    <name evidence="2" type="ORF">SAV14893_086560</name>
</gene>
<organism evidence="2 3">
    <name type="scientific">Streptomyces avermitilis</name>
    <dbReference type="NCBI Taxonomy" id="33903"/>
    <lineage>
        <taxon>Bacteria</taxon>
        <taxon>Bacillati</taxon>
        <taxon>Actinomycetota</taxon>
        <taxon>Actinomycetes</taxon>
        <taxon>Kitasatosporales</taxon>
        <taxon>Streptomycetaceae</taxon>
        <taxon>Streptomyces</taxon>
    </lineage>
</organism>
<reference evidence="2 3" key="1">
    <citation type="submission" date="2019-04" db="EMBL/GenBank/DDBJ databases">
        <title>Draft genome sequences of Streptomyces avermitilis NBRC 14893.</title>
        <authorList>
            <person name="Komaki H."/>
            <person name="Tamura T."/>
            <person name="Hosoyama A."/>
        </authorList>
    </citation>
    <scope>NUCLEOTIDE SEQUENCE [LARGE SCALE GENOMIC DNA]</scope>
    <source>
        <strain evidence="2 3">NBRC 14893</strain>
    </source>
</reference>
<feature type="compositionally biased region" description="Low complexity" evidence="1">
    <location>
        <begin position="95"/>
        <end position="107"/>
    </location>
</feature>
<dbReference type="EMBL" id="BJHX01000002">
    <property type="protein sequence ID" value="GDY69263.1"/>
    <property type="molecule type" value="Genomic_DNA"/>
</dbReference>